<dbReference type="InterPro" id="IPR000210">
    <property type="entry name" value="BTB/POZ_dom"/>
</dbReference>
<dbReference type="Pfam" id="PF00651">
    <property type="entry name" value="BTB"/>
    <property type="match status" value="1"/>
</dbReference>
<evidence type="ECO:0000256" key="2">
    <source>
        <dbReference type="ARBA" id="ARBA00022737"/>
    </source>
</evidence>
<keyword evidence="1" id="KW-0880">Kelch repeat</keyword>
<dbReference type="OrthoDB" id="624345at2759"/>
<name>A0A8S1CRK5_9INSE</name>
<dbReference type="SMART" id="SM00875">
    <property type="entry name" value="BACK"/>
    <property type="match status" value="1"/>
</dbReference>
<reference evidence="5 6" key="1">
    <citation type="submission" date="2020-04" db="EMBL/GenBank/DDBJ databases">
        <authorList>
            <person name="Alioto T."/>
            <person name="Alioto T."/>
            <person name="Gomez Garrido J."/>
        </authorList>
    </citation>
    <scope>NUCLEOTIDE SEQUENCE [LARGE SCALE GENOMIC DNA]</scope>
</reference>
<dbReference type="AlphaFoldDB" id="A0A8S1CRK5"/>
<keyword evidence="2" id="KW-0677">Repeat</keyword>
<dbReference type="Gene3D" id="1.25.40.420">
    <property type="match status" value="1"/>
</dbReference>
<dbReference type="PANTHER" id="PTHR24412">
    <property type="entry name" value="KELCH PROTEIN"/>
    <property type="match status" value="1"/>
</dbReference>
<dbReference type="InterPro" id="IPR011333">
    <property type="entry name" value="SKP1/BTB/POZ_sf"/>
</dbReference>
<organism evidence="5 6">
    <name type="scientific">Cloeon dipterum</name>
    <dbReference type="NCBI Taxonomy" id="197152"/>
    <lineage>
        <taxon>Eukaryota</taxon>
        <taxon>Metazoa</taxon>
        <taxon>Ecdysozoa</taxon>
        <taxon>Arthropoda</taxon>
        <taxon>Hexapoda</taxon>
        <taxon>Insecta</taxon>
        <taxon>Pterygota</taxon>
        <taxon>Palaeoptera</taxon>
        <taxon>Ephemeroptera</taxon>
        <taxon>Pisciforma</taxon>
        <taxon>Baetidae</taxon>
        <taxon>Cloeon</taxon>
    </lineage>
</organism>
<protein>
    <recommendedName>
        <fullName evidence="4">BACK domain-containing protein</fullName>
    </recommendedName>
</protein>
<evidence type="ECO:0000259" key="4">
    <source>
        <dbReference type="SMART" id="SM00875"/>
    </source>
</evidence>
<dbReference type="Proteomes" id="UP000494165">
    <property type="component" value="Unassembled WGS sequence"/>
</dbReference>
<evidence type="ECO:0000313" key="6">
    <source>
        <dbReference type="Proteomes" id="UP000494165"/>
    </source>
</evidence>
<sequence length="448" mass="51164">MAIPISSINCTMFANTGTLRSLLQRPGNNLDDDLSDCRFIIKNSFENHEVIRGHRVVFGSASPKFKAALYENGDAEVDIYGITAAGFCFVKRFLYKDSTLDTFESASQAIEVANFAHHWELKNLYECAVNSCFSTLHLSGLEMWALCEMLLRHKNDDKFKIALLFLRQRCSEVISSEAWAKFASKNLFMFLLREDNLNVDSEKQLLDAVVKWGHHRALAAGDTSSVWPYITHLLPDVRIRTVSPSDFIDFVERDDINANCFSYHIRNSILMCLTTNDEKFLPLGFGSNTKKRGKVGKQTVFTGCTMNAPMSEVLDTPMHMYFTANKSVYLFGIRLFSLEFLNFRKHLNLACHIYMVENGKQTLVAEGEFRGINEEDKKNHVALKYPFLLKEGEQYQVKVTNRNDVGRLVPHTYVKFVPKNTLVQSTITFHTPYQPGDVYGLFVEFPKK</sequence>
<gene>
    <name evidence="5" type="ORF">CLODIP_2_CD08221</name>
</gene>
<comment type="caution">
    <text evidence="5">The sequence shown here is derived from an EMBL/GenBank/DDBJ whole genome shotgun (WGS) entry which is preliminary data.</text>
</comment>
<evidence type="ECO:0000313" key="5">
    <source>
        <dbReference type="EMBL" id="CAB3370548.1"/>
    </source>
</evidence>
<dbReference type="CDD" id="cd18186">
    <property type="entry name" value="BTB_POZ_ZBTB_KLHL-like"/>
    <property type="match status" value="1"/>
</dbReference>
<proteinExistence type="predicted"/>
<accession>A0A8S1CRK5</accession>
<dbReference type="InterPro" id="IPR011705">
    <property type="entry name" value="BACK"/>
</dbReference>
<evidence type="ECO:0000256" key="3">
    <source>
        <dbReference type="ARBA" id="ARBA00023203"/>
    </source>
</evidence>
<keyword evidence="3" id="KW-0009">Actin-binding</keyword>
<feature type="domain" description="BACK" evidence="4">
    <location>
        <begin position="146"/>
        <end position="252"/>
    </location>
</feature>
<dbReference type="PANTHER" id="PTHR24412:SF489">
    <property type="entry name" value="RING FINGER DOMAIN AND KELCH REPEAT-CONTAINING PROTEIN DDB_G0271372"/>
    <property type="match status" value="1"/>
</dbReference>
<dbReference type="SUPFAM" id="SSF54695">
    <property type="entry name" value="POZ domain"/>
    <property type="match status" value="1"/>
</dbReference>
<keyword evidence="6" id="KW-1185">Reference proteome</keyword>
<dbReference type="EMBL" id="CADEPI010000053">
    <property type="protein sequence ID" value="CAB3370548.1"/>
    <property type="molecule type" value="Genomic_DNA"/>
</dbReference>
<evidence type="ECO:0000256" key="1">
    <source>
        <dbReference type="ARBA" id="ARBA00022441"/>
    </source>
</evidence>
<dbReference type="Pfam" id="PF07707">
    <property type="entry name" value="BACK"/>
    <property type="match status" value="1"/>
</dbReference>
<dbReference type="Gene3D" id="3.30.710.10">
    <property type="entry name" value="Potassium Channel Kv1.1, Chain A"/>
    <property type="match status" value="1"/>
</dbReference>